<feature type="region of interest" description="Disordered" evidence="1">
    <location>
        <begin position="174"/>
        <end position="193"/>
    </location>
</feature>
<dbReference type="RefSeq" id="WP_018065634.1">
    <property type="nucleotide sequence ID" value="NZ_AQWH01000014.1"/>
</dbReference>
<sequence length="193" mass="22195">MSEFIDEAASPEQVLAFWFEELTPKDWFQPDDVAALDRTILYRFFSTHRALAQKIGGAWRATPEAQLAAVIVLDQFPRNIYRATPMAFATDRLALREAKFAVASGADQALPADRRAFFYMPFEHSEKLKDQKRSVELFKALGNEEYSRFAESHRDVIAEFGRFPHRNAILKRRSTPAERTYLSSEENTGWGQK</sequence>
<dbReference type="Gene3D" id="1.25.40.10">
    <property type="entry name" value="Tetratricopeptide repeat domain"/>
    <property type="match status" value="1"/>
</dbReference>
<accession>A0A1U9Z6G1</accession>
<keyword evidence="3" id="KW-1185">Reference proteome</keyword>
<feature type="compositionally biased region" description="Polar residues" evidence="1">
    <location>
        <begin position="181"/>
        <end position="193"/>
    </location>
</feature>
<dbReference type="OrthoDB" id="7593450at2"/>
<gene>
    <name evidence="2" type="ORF">Mame_04003</name>
</gene>
<dbReference type="InterPro" id="IPR010323">
    <property type="entry name" value="DUF924"/>
</dbReference>
<dbReference type="Proteomes" id="UP000191135">
    <property type="component" value="Chromosome"/>
</dbReference>
<organism evidence="2 3">
    <name type="scientific">Martelella mediterranea DSM 17316</name>
    <dbReference type="NCBI Taxonomy" id="1122214"/>
    <lineage>
        <taxon>Bacteria</taxon>
        <taxon>Pseudomonadati</taxon>
        <taxon>Pseudomonadota</taxon>
        <taxon>Alphaproteobacteria</taxon>
        <taxon>Hyphomicrobiales</taxon>
        <taxon>Aurantimonadaceae</taxon>
        <taxon>Martelella</taxon>
    </lineage>
</organism>
<dbReference type="STRING" id="1122214.Mame_04003"/>
<dbReference type="Pfam" id="PF06041">
    <property type="entry name" value="DUF924"/>
    <property type="match status" value="1"/>
</dbReference>
<dbReference type="SUPFAM" id="SSF48452">
    <property type="entry name" value="TPR-like"/>
    <property type="match status" value="1"/>
</dbReference>
<evidence type="ECO:0000256" key="1">
    <source>
        <dbReference type="SAM" id="MobiDB-lite"/>
    </source>
</evidence>
<dbReference type="Gene3D" id="1.20.58.320">
    <property type="entry name" value="TPR-like"/>
    <property type="match status" value="1"/>
</dbReference>
<name>A0A1U9Z6G1_9HYPH</name>
<protein>
    <recommendedName>
        <fullName evidence="4">DUF924 domain-containing protein</fullName>
    </recommendedName>
</protein>
<evidence type="ECO:0008006" key="4">
    <source>
        <dbReference type="Google" id="ProtNLM"/>
    </source>
</evidence>
<dbReference type="eggNOG" id="COG3803">
    <property type="taxonomic scope" value="Bacteria"/>
</dbReference>
<proteinExistence type="predicted"/>
<dbReference type="KEGG" id="mmed:Mame_04003"/>
<dbReference type="InterPro" id="IPR011990">
    <property type="entry name" value="TPR-like_helical_dom_sf"/>
</dbReference>
<evidence type="ECO:0000313" key="3">
    <source>
        <dbReference type="Proteomes" id="UP000191135"/>
    </source>
</evidence>
<reference evidence="2 3" key="1">
    <citation type="submission" date="2017-03" db="EMBL/GenBank/DDBJ databases">
        <title>Foreign affairs: Plasmid Transfer between Roseobacters and Rhizobia.</title>
        <authorList>
            <person name="Bartling P."/>
            <person name="Bunk B."/>
            <person name="Overmann J."/>
            <person name="Brinkmann H."/>
            <person name="Petersen J."/>
        </authorList>
    </citation>
    <scope>NUCLEOTIDE SEQUENCE [LARGE SCALE GENOMIC DNA]</scope>
    <source>
        <strain evidence="2 3">MACL11</strain>
    </source>
</reference>
<dbReference type="AlphaFoldDB" id="A0A1U9Z6G1"/>
<evidence type="ECO:0000313" key="2">
    <source>
        <dbReference type="EMBL" id="AQZ53303.1"/>
    </source>
</evidence>
<dbReference type="EMBL" id="CP020330">
    <property type="protein sequence ID" value="AQZ53303.1"/>
    <property type="molecule type" value="Genomic_DNA"/>
</dbReference>